<comment type="caution">
    <text evidence="20">The sequence shown here is derived from an EMBL/GenBank/DDBJ whole genome shotgun (WGS) entry which is preliminary data.</text>
</comment>
<comment type="pathway">
    <text evidence="5">Cofactor biosynthesis; adenosylcobalamin biosynthesis; adenosylcobalamin from cob(II)yrinate a,c-diamide: step 6/7.</text>
</comment>
<evidence type="ECO:0000313" key="20">
    <source>
        <dbReference type="EMBL" id="ETX04333.1"/>
    </source>
</evidence>
<dbReference type="GO" id="GO:0005525">
    <property type="term" value="F:GTP binding"/>
    <property type="evidence" value="ECO:0007669"/>
    <property type="project" value="UniProtKB-KW"/>
</dbReference>
<keyword evidence="10" id="KW-0169">Cobalamin biosynthesis</keyword>
<evidence type="ECO:0000256" key="4">
    <source>
        <dbReference type="ARBA" id="ARBA00003889"/>
    </source>
</evidence>
<dbReference type="PATRIC" id="fig|1429439.4.peg.4992"/>
<evidence type="ECO:0000256" key="6">
    <source>
        <dbReference type="ARBA" id="ARBA00005159"/>
    </source>
</evidence>
<dbReference type="GO" id="GO:0008820">
    <property type="term" value="F:cobinamide phosphate guanylyltransferase activity"/>
    <property type="evidence" value="ECO:0007669"/>
    <property type="project" value="UniProtKB-EC"/>
</dbReference>
<dbReference type="HOGENOM" id="CLU_1520919_0_0_7"/>
<evidence type="ECO:0000256" key="1">
    <source>
        <dbReference type="ARBA" id="ARBA00000312"/>
    </source>
</evidence>
<dbReference type="PIRSF" id="PIRSF006135">
    <property type="entry name" value="CobU"/>
    <property type="match status" value="1"/>
</dbReference>
<evidence type="ECO:0000313" key="21">
    <source>
        <dbReference type="Proteomes" id="UP000019140"/>
    </source>
</evidence>
<dbReference type="Proteomes" id="UP000019140">
    <property type="component" value="Unassembled WGS sequence"/>
</dbReference>
<evidence type="ECO:0000256" key="19">
    <source>
        <dbReference type="PIRSR" id="PIRSR006135-2"/>
    </source>
</evidence>
<feature type="non-terminal residue" evidence="20">
    <location>
        <position position="1"/>
    </location>
</feature>
<keyword evidence="11" id="KW-0808">Transferase</keyword>
<comment type="catalytic activity">
    <reaction evidence="1">
        <text>adenosylcob(III)inamide + ATP = adenosylcob(III)inamide phosphate + ADP + H(+)</text>
        <dbReference type="Rhea" id="RHEA:15769"/>
        <dbReference type="ChEBI" id="CHEBI:2480"/>
        <dbReference type="ChEBI" id="CHEBI:15378"/>
        <dbReference type="ChEBI" id="CHEBI:30616"/>
        <dbReference type="ChEBI" id="CHEBI:58502"/>
        <dbReference type="ChEBI" id="CHEBI:456216"/>
        <dbReference type="EC" id="2.7.1.156"/>
    </reaction>
</comment>
<evidence type="ECO:0000256" key="10">
    <source>
        <dbReference type="ARBA" id="ARBA00022573"/>
    </source>
</evidence>
<dbReference type="Gene3D" id="3.40.50.300">
    <property type="entry name" value="P-loop containing nucleotide triphosphate hydrolases"/>
    <property type="match status" value="1"/>
</dbReference>
<protein>
    <recommendedName>
        <fullName evidence="16">Adenosylcobinamide kinase</fullName>
        <ecNumber evidence="8">2.7.1.156</ecNumber>
        <ecNumber evidence="9">2.7.7.62</ecNumber>
    </recommendedName>
    <alternativeName>
        <fullName evidence="17">Adenosylcobinamide-phosphate guanylyltransferase</fullName>
    </alternativeName>
</protein>
<dbReference type="InterPro" id="IPR003203">
    <property type="entry name" value="CobU/CobP"/>
</dbReference>
<name>W4M2F1_9BACT</name>
<evidence type="ECO:0000256" key="13">
    <source>
        <dbReference type="ARBA" id="ARBA00022777"/>
    </source>
</evidence>
<accession>W4M2F1</accession>
<evidence type="ECO:0000256" key="15">
    <source>
        <dbReference type="ARBA" id="ARBA00023134"/>
    </source>
</evidence>
<dbReference type="InterPro" id="IPR027417">
    <property type="entry name" value="P-loop_NTPase"/>
</dbReference>
<dbReference type="UniPathway" id="UPA00148">
    <property type="reaction ID" value="UER00236"/>
</dbReference>
<keyword evidence="15 19" id="KW-0342">GTP-binding</keyword>
<dbReference type="PANTHER" id="PTHR34848:SF1">
    <property type="entry name" value="BIFUNCTIONAL ADENOSYLCOBALAMIN BIOSYNTHESIS PROTEIN COBU"/>
    <property type="match status" value="1"/>
</dbReference>
<dbReference type="EMBL" id="AZHX01001245">
    <property type="protein sequence ID" value="ETX04333.1"/>
    <property type="molecule type" value="Genomic_DNA"/>
</dbReference>
<evidence type="ECO:0000256" key="17">
    <source>
        <dbReference type="ARBA" id="ARBA00030571"/>
    </source>
</evidence>
<comment type="catalytic activity">
    <reaction evidence="2">
        <text>adenosylcob(III)inamide phosphate + GTP + H(+) = adenosylcob(III)inamide-GDP + diphosphate</text>
        <dbReference type="Rhea" id="RHEA:22712"/>
        <dbReference type="ChEBI" id="CHEBI:15378"/>
        <dbReference type="ChEBI" id="CHEBI:33019"/>
        <dbReference type="ChEBI" id="CHEBI:37565"/>
        <dbReference type="ChEBI" id="CHEBI:58502"/>
        <dbReference type="ChEBI" id="CHEBI:60487"/>
        <dbReference type="EC" id="2.7.7.62"/>
    </reaction>
</comment>
<dbReference type="SUPFAM" id="SSF52540">
    <property type="entry name" value="P-loop containing nucleoside triphosphate hydrolases"/>
    <property type="match status" value="1"/>
</dbReference>
<dbReference type="GO" id="GO:0009236">
    <property type="term" value="P:cobalamin biosynthetic process"/>
    <property type="evidence" value="ECO:0007669"/>
    <property type="project" value="UniProtKB-UniPathway"/>
</dbReference>
<feature type="active site" description="GMP-histidine intermediate" evidence="18">
    <location>
        <position position="41"/>
    </location>
</feature>
<comment type="catalytic activity">
    <reaction evidence="3">
        <text>adenosylcob(III)inamide + GTP = adenosylcob(III)inamide phosphate + GDP + H(+)</text>
        <dbReference type="Rhea" id="RHEA:15765"/>
        <dbReference type="ChEBI" id="CHEBI:2480"/>
        <dbReference type="ChEBI" id="CHEBI:15378"/>
        <dbReference type="ChEBI" id="CHEBI:37565"/>
        <dbReference type="ChEBI" id="CHEBI:58189"/>
        <dbReference type="ChEBI" id="CHEBI:58502"/>
        <dbReference type="EC" id="2.7.1.156"/>
    </reaction>
</comment>
<dbReference type="EC" id="2.7.1.156" evidence="8"/>
<dbReference type="EC" id="2.7.7.62" evidence="9"/>
<dbReference type="GO" id="GO:0005524">
    <property type="term" value="F:ATP binding"/>
    <property type="evidence" value="ECO:0007669"/>
    <property type="project" value="UniProtKB-KW"/>
</dbReference>
<sequence length="176" mass="18478">GARSGKSTYAETLAAQHQGSVLYVATAQAWDEDMASRIAAHQAQRPSHWRTLEAPVNVGQAILAAPPADVILIDCLTLLASNVIAPLDTSDQAVADQALKLEIDALCDAFVATAPATASVHWIMVSNEVGLGIVPAYPLGRVYRDALGRANQRLAALADCVFFMVAGLPLTVKSSS</sequence>
<evidence type="ECO:0000256" key="14">
    <source>
        <dbReference type="ARBA" id="ARBA00022840"/>
    </source>
</evidence>
<comment type="function">
    <text evidence="4">Catalyzes ATP-dependent phosphorylation of adenosylcobinamide and addition of GMP to adenosylcobinamide phosphate.</text>
</comment>
<keyword evidence="14" id="KW-0067">ATP-binding</keyword>
<keyword evidence="12 19" id="KW-0547">Nucleotide-binding</keyword>
<dbReference type="NCBIfam" id="NF004469">
    <property type="entry name" value="PRK05800.1"/>
    <property type="match status" value="1"/>
</dbReference>
<evidence type="ECO:0000256" key="7">
    <source>
        <dbReference type="ARBA" id="ARBA00007490"/>
    </source>
</evidence>
<evidence type="ECO:0000256" key="16">
    <source>
        <dbReference type="ARBA" id="ARBA00029570"/>
    </source>
</evidence>
<evidence type="ECO:0000256" key="9">
    <source>
        <dbReference type="ARBA" id="ARBA00012523"/>
    </source>
</evidence>
<comment type="pathway">
    <text evidence="6">Cofactor biosynthesis; adenosylcobalamin biosynthesis; adenosylcobalamin from cob(II)yrinate a,c-diamide: step 5/7.</text>
</comment>
<feature type="binding site" evidence="19">
    <location>
        <begin position="25"/>
        <end position="27"/>
    </location>
    <ligand>
        <name>GTP</name>
        <dbReference type="ChEBI" id="CHEBI:37565"/>
    </ligand>
</feature>
<dbReference type="GO" id="GO:0043752">
    <property type="term" value="F:adenosylcobinamide kinase activity"/>
    <property type="evidence" value="ECO:0007669"/>
    <property type="project" value="UniProtKB-EC"/>
</dbReference>
<keyword evidence="21" id="KW-1185">Reference proteome</keyword>
<evidence type="ECO:0000256" key="8">
    <source>
        <dbReference type="ARBA" id="ARBA00012016"/>
    </source>
</evidence>
<dbReference type="AlphaFoldDB" id="W4M2F1"/>
<evidence type="ECO:0000256" key="18">
    <source>
        <dbReference type="PIRSR" id="PIRSR006135-1"/>
    </source>
</evidence>
<feature type="binding site" evidence="19">
    <location>
        <position position="74"/>
    </location>
    <ligand>
        <name>GTP</name>
        <dbReference type="ChEBI" id="CHEBI:37565"/>
    </ligand>
</feature>
<evidence type="ECO:0000256" key="12">
    <source>
        <dbReference type="ARBA" id="ARBA00022741"/>
    </source>
</evidence>
<keyword evidence="13" id="KW-0418">Kinase</keyword>
<gene>
    <name evidence="20" type="ORF">ETSY2_29415</name>
</gene>
<reference evidence="20 21" key="1">
    <citation type="journal article" date="2014" name="Nature">
        <title>An environmental bacterial taxon with a large and distinct metabolic repertoire.</title>
        <authorList>
            <person name="Wilson M.C."/>
            <person name="Mori T."/>
            <person name="Ruckert C."/>
            <person name="Uria A.R."/>
            <person name="Helf M.J."/>
            <person name="Takada K."/>
            <person name="Gernert C."/>
            <person name="Steffens U.A."/>
            <person name="Heycke N."/>
            <person name="Schmitt S."/>
            <person name="Rinke C."/>
            <person name="Helfrich E.J."/>
            <person name="Brachmann A.O."/>
            <person name="Gurgui C."/>
            <person name="Wakimoto T."/>
            <person name="Kracht M."/>
            <person name="Crusemann M."/>
            <person name="Hentschel U."/>
            <person name="Abe I."/>
            <person name="Matsunaga S."/>
            <person name="Kalinowski J."/>
            <person name="Takeyama H."/>
            <person name="Piel J."/>
        </authorList>
    </citation>
    <scope>NUCLEOTIDE SEQUENCE [LARGE SCALE GENOMIC DNA]</scope>
    <source>
        <strain evidence="21">TSY2</strain>
    </source>
</reference>
<evidence type="ECO:0000256" key="11">
    <source>
        <dbReference type="ARBA" id="ARBA00022679"/>
    </source>
</evidence>
<proteinExistence type="inferred from homology"/>
<comment type="similarity">
    <text evidence="7">Belongs to the CobU/CobP family.</text>
</comment>
<evidence type="ECO:0000256" key="3">
    <source>
        <dbReference type="ARBA" id="ARBA00001522"/>
    </source>
</evidence>
<evidence type="ECO:0000256" key="2">
    <source>
        <dbReference type="ARBA" id="ARBA00000711"/>
    </source>
</evidence>
<dbReference type="PANTHER" id="PTHR34848">
    <property type="match status" value="1"/>
</dbReference>
<dbReference type="CDD" id="cd00544">
    <property type="entry name" value="CobU"/>
    <property type="match status" value="1"/>
</dbReference>
<evidence type="ECO:0000256" key="5">
    <source>
        <dbReference type="ARBA" id="ARBA00004692"/>
    </source>
</evidence>
<organism evidence="20 21">
    <name type="scientific">Candidatus Entotheonella gemina</name>
    <dbReference type="NCBI Taxonomy" id="1429439"/>
    <lineage>
        <taxon>Bacteria</taxon>
        <taxon>Pseudomonadati</taxon>
        <taxon>Nitrospinota/Tectimicrobiota group</taxon>
        <taxon>Candidatus Tectimicrobiota</taxon>
        <taxon>Candidatus Entotheonellia</taxon>
        <taxon>Candidatus Entotheonellales</taxon>
        <taxon>Candidatus Entotheonellaceae</taxon>
        <taxon>Candidatus Entotheonella</taxon>
    </lineage>
</organism>
<dbReference type="Pfam" id="PF02283">
    <property type="entry name" value="CobU"/>
    <property type="match status" value="1"/>
</dbReference>
<feature type="binding site" evidence="19">
    <location>
        <position position="53"/>
    </location>
    <ligand>
        <name>GTP</name>
        <dbReference type="ChEBI" id="CHEBI:37565"/>
    </ligand>
</feature>